<proteinExistence type="inferred from homology"/>
<gene>
    <name evidence="3" type="ORF">ACFPFU_03830</name>
</gene>
<comment type="caution">
    <text evidence="3">The sequence shown here is derived from an EMBL/GenBank/DDBJ whole genome shotgun (WGS) entry which is preliminary data.</text>
</comment>
<comment type="similarity">
    <text evidence="1">Belongs to the YciI family.</text>
</comment>
<protein>
    <submittedName>
        <fullName evidence="3">YciI family protein</fullName>
    </submittedName>
</protein>
<sequence length="152" mass="16838">MKLFLTISLLSGLIITASGQQSNPNYDEALARKLGADDYGMKSYVLVILKTGSNDTKDQELISNSFRGHMNNINGLVKEEKLIVAGPLGKNEQTYRGIFILNVASLDEARELLQTDPAIQNNLLQADVYEWYGSAALPAYLETSDKIWKTQP</sequence>
<accession>A0ABV9SWM4</accession>
<evidence type="ECO:0000313" key="4">
    <source>
        <dbReference type="Proteomes" id="UP001595818"/>
    </source>
</evidence>
<dbReference type="Gene3D" id="3.30.70.1060">
    <property type="entry name" value="Dimeric alpha+beta barrel"/>
    <property type="match status" value="1"/>
</dbReference>
<organism evidence="3 4">
    <name type="scientific">Negadavirga shengliensis</name>
    <dbReference type="NCBI Taxonomy" id="1389218"/>
    <lineage>
        <taxon>Bacteria</taxon>
        <taxon>Pseudomonadati</taxon>
        <taxon>Bacteroidota</taxon>
        <taxon>Cytophagia</taxon>
        <taxon>Cytophagales</taxon>
        <taxon>Cyclobacteriaceae</taxon>
        <taxon>Negadavirga</taxon>
    </lineage>
</organism>
<dbReference type="EMBL" id="JBHSJJ010000002">
    <property type="protein sequence ID" value="MFC4870802.1"/>
    <property type="molecule type" value="Genomic_DNA"/>
</dbReference>
<dbReference type="InterPro" id="IPR011008">
    <property type="entry name" value="Dimeric_a/b-barrel"/>
</dbReference>
<dbReference type="SUPFAM" id="SSF54909">
    <property type="entry name" value="Dimeric alpha+beta barrel"/>
    <property type="match status" value="1"/>
</dbReference>
<reference evidence="4" key="1">
    <citation type="journal article" date="2019" name="Int. J. Syst. Evol. Microbiol.">
        <title>The Global Catalogue of Microorganisms (GCM) 10K type strain sequencing project: providing services to taxonomists for standard genome sequencing and annotation.</title>
        <authorList>
            <consortium name="The Broad Institute Genomics Platform"/>
            <consortium name="The Broad Institute Genome Sequencing Center for Infectious Disease"/>
            <person name="Wu L."/>
            <person name="Ma J."/>
        </authorList>
    </citation>
    <scope>NUCLEOTIDE SEQUENCE [LARGE SCALE GENOMIC DNA]</scope>
    <source>
        <strain evidence="4">CGMCC 4.7466</strain>
    </source>
</reference>
<evidence type="ECO:0000259" key="2">
    <source>
        <dbReference type="Pfam" id="PF03795"/>
    </source>
</evidence>
<dbReference type="RefSeq" id="WP_377061685.1">
    <property type="nucleotide sequence ID" value="NZ_JBHSJJ010000002.1"/>
</dbReference>
<dbReference type="Pfam" id="PF03795">
    <property type="entry name" value="YCII"/>
    <property type="match status" value="1"/>
</dbReference>
<dbReference type="Proteomes" id="UP001595818">
    <property type="component" value="Unassembled WGS sequence"/>
</dbReference>
<evidence type="ECO:0000313" key="3">
    <source>
        <dbReference type="EMBL" id="MFC4870802.1"/>
    </source>
</evidence>
<dbReference type="InterPro" id="IPR005545">
    <property type="entry name" value="YCII"/>
</dbReference>
<feature type="domain" description="YCII-related" evidence="2">
    <location>
        <begin position="65"/>
        <end position="131"/>
    </location>
</feature>
<evidence type="ECO:0000256" key="1">
    <source>
        <dbReference type="ARBA" id="ARBA00007689"/>
    </source>
</evidence>
<keyword evidence="4" id="KW-1185">Reference proteome</keyword>
<name>A0ABV9SWM4_9BACT</name>